<evidence type="ECO:0000313" key="2">
    <source>
        <dbReference type="Proteomes" id="UP000263833"/>
    </source>
</evidence>
<dbReference type="OrthoDB" id="9795973at2"/>
<organism evidence="1 2">
    <name type="scientific">Sphingorhabdus pulchriflava</name>
    <dbReference type="NCBI Taxonomy" id="2292257"/>
    <lineage>
        <taxon>Bacteria</taxon>
        <taxon>Pseudomonadati</taxon>
        <taxon>Pseudomonadota</taxon>
        <taxon>Alphaproteobacteria</taxon>
        <taxon>Sphingomonadales</taxon>
        <taxon>Sphingomonadaceae</taxon>
        <taxon>Sphingorhabdus</taxon>
    </lineage>
</organism>
<dbReference type="RefSeq" id="WP_115548203.1">
    <property type="nucleotide sequence ID" value="NZ_QRGP01000001.1"/>
</dbReference>
<dbReference type="InterPro" id="IPR036768">
    <property type="entry name" value="PolIII_chi_sf"/>
</dbReference>
<dbReference type="GO" id="GO:0003677">
    <property type="term" value="F:DNA binding"/>
    <property type="evidence" value="ECO:0007669"/>
    <property type="project" value="InterPro"/>
</dbReference>
<dbReference type="EMBL" id="QRGP01000001">
    <property type="protein sequence ID" value="RDV06654.1"/>
    <property type="molecule type" value="Genomic_DNA"/>
</dbReference>
<dbReference type="Pfam" id="PF04364">
    <property type="entry name" value="DNA_pol3_chi"/>
    <property type="match status" value="1"/>
</dbReference>
<dbReference type="GO" id="GO:0006260">
    <property type="term" value="P:DNA replication"/>
    <property type="evidence" value="ECO:0007669"/>
    <property type="project" value="InterPro"/>
</dbReference>
<protein>
    <submittedName>
        <fullName evidence="1">DNA polymerase III subunit chi</fullName>
    </submittedName>
</protein>
<dbReference type="PANTHER" id="PTHR38767">
    <property type="entry name" value="DNA POLYMERASE III SUBUNIT CHI"/>
    <property type="match status" value="1"/>
</dbReference>
<evidence type="ECO:0000313" key="1">
    <source>
        <dbReference type="EMBL" id="RDV06654.1"/>
    </source>
</evidence>
<dbReference type="Proteomes" id="UP000263833">
    <property type="component" value="Unassembled WGS sequence"/>
</dbReference>
<keyword evidence="2" id="KW-1185">Reference proteome</keyword>
<name>A0A371BGC6_9SPHN</name>
<dbReference type="Gene3D" id="3.40.50.10110">
    <property type="entry name" value="DNA polymerase III subunit chi"/>
    <property type="match status" value="1"/>
</dbReference>
<sequence>MQVDFYQLTRDPAEQVIPAIAQKILDDGGRLLVVSGDDAQLGKLSVALWSAKPESFIAHQRSGEGDDSLQPVLLANEALASNGARMIALADGEWRDHALGFDRAFYLFPPEKTDNARAAWRALADRPDVERRYWKQDGGKWRQGP</sequence>
<accession>A0A371BGC6</accession>
<dbReference type="PANTHER" id="PTHR38767:SF1">
    <property type="entry name" value="DNA POLYMERASE III SUBUNIT CHI"/>
    <property type="match status" value="1"/>
</dbReference>
<reference evidence="2" key="1">
    <citation type="submission" date="2018-08" db="EMBL/GenBank/DDBJ databases">
        <authorList>
            <person name="Kim S.-J."/>
            <person name="Jung G.-Y."/>
        </authorList>
    </citation>
    <scope>NUCLEOTIDE SEQUENCE [LARGE SCALE GENOMIC DNA]</scope>
    <source>
        <strain evidence="2">GY_G</strain>
    </source>
</reference>
<proteinExistence type="predicted"/>
<gene>
    <name evidence="1" type="ORF">DXH95_04355</name>
</gene>
<dbReference type="GO" id="GO:0003887">
    <property type="term" value="F:DNA-directed DNA polymerase activity"/>
    <property type="evidence" value="ECO:0007669"/>
    <property type="project" value="InterPro"/>
</dbReference>
<comment type="caution">
    <text evidence="1">The sequence shown here is derived from an EMBL/GenBank/DDBJ whole genome shotgun (WGS) entry which is preliminary data.</text>
</comment>
<dbReference type="GO" id="GO:0032298">
    <property type="term" value="P:positive regulation of DNA-templated DNA replication initiation"/>
    <property type="evidence" value="ECO:0007669"/>
    <property type="project" value="TreeGrafter"/>
</dbReference>
<dbReference type="InterPro" id="IPR007459">
    <property type="entry name" value="DNA_pol3_chi"/>
</dbReference>
<dbReference type="SUPFAM" id="SSF102400">
    <property type="entry name" value="DNA polymerase III chi subunit"/>
    <property type="match status" value="1"/>
</dbReference>
<dbReference type="AlphaFoldDB" id="A0A371BGC6"/>